<accession>A0A953L8T6</accession>
<dbReference type="CDD" id="cd12797">
    <property type="entry name" value="M23_peptidase"/>
    <property type="match status" value="1"/>
</dbReference>
<dbReference type="Gene3D" id="2.70.70.10">
    <property type="entry name" value="Glucose Permease (Domain IIA)"/>
    <property type="match status" value="1"/>
</dbReference>
<dbReference type="Proteomes" id="UP000753961">
    <property type="component" value="Unassembled WGS sequence"/>
</dbReference>
<dbReference type="Gene3D" id="2.30.30.40">
    <property type="entry name" value="SH3 Domains"/>
    <property type="match status" value="1"/>
</dbReference>
<dbReference type="AlphaFoldDB" id="A0A953L8T6"/>
<dbReference type="PANTHER" id="PTHR21666:SF268">
    <property type="entry name" value="PEPTIDASE M23 DOMAIN-CONTAINING PROTEIN"/>
    <property type="match status" value="1"/>
</dbReference>
<organism evidence="2 3">
    <name type="scientific">Membranihabitans marinus</name>
    <dbReference type="NCBI Taxonomy" id="1227546"/>
    <lineage>
        <taxon>Bacteria</taxon>
        <taxon>Pseudomonadati</taxon>
        <taxon>Bacteroidota</taxon>
        <taxon>Saprospiria</taxon>
        <taxon>Saprospirales</taxon>
        <taxon>Saprospiraceae</taxon>
        <taxon>Membranihabitans</taxon>
    </lineage>
</organism>
<dbReference type="RefSeq" id="WP_222578424.1">
    <property type="nucleotide sequence ID" value="NZ_JAHVHU010000002.1"/>
</dbReference>
<dbReference type="EMBL" id="JAHVHU010000002">
    <property type="protein sequence ID" value="MBY5956908.1"/>
    <property type="molecule type" value="Genomic_DNA"/>
</dbReference>
<sequence>MKCRMYSPLVWALISGVLFVLLITRCTRIEGLLQNQSPRESYLEAIENTPLSDNQLWQRWGKVGDSAVKTSVSVELPFQQKINYFPDAPLSWAWKFDIRAGRRLEFNCLPADTSHQLFLDLFEVEEGEIRYIKSAVGASLVYEVKEDGVLVVRLQPELLIGGQATFRITDYPTLGFPVEGAMPSDIGSFWGDPRDGGDRMHEGVDIFAPRGTPVIAVSSGRVNRIGNGGLGGKTVWVRTKNHALYYAHLDSITVEYGTLVGYGDTLGFVGNTGNARTTPPHLHFGIYRRGAVNPLPFIEPPETRFQAVEVELQPDTRWGRISASLANVRPIPSTNLPPITSLRKNQIVGIRGATAGWFDVLLPGDTLGYIHHSLVTTALTALNHIAVKEASSLLYPWPFSQITFQVESESNFDNYGVFDSMTLTRYQNHWVFTELSPED</sequence>
<protein>
    <submittedName>
        <fullName evidence="2">M23 family metallopeptidase</fullName>
    </submittedName>
</protein>
<dbReference type="InterPro" id="IPR011055">
    <property type="entry name" value="Dup_hybrid_motif"/>
</dbReference>
<dbReference type="InterPro" id="IPR016047">
    <property type="entry name" value="M23ase_b-sheet_dom"/>
</dbReference>
<gene>
    <name evidence="2" type="ORF">KUV50_02095</name>
</gene>
<evidence type="ECO:0000313" key="2">
    <source>
        <dbReference type="EMBL" id="MBY5956908.1"/>
    </source>
</evidence>
<reference evidence="2" key="1">
    <citation type="submission" date="2021-06" db="EMBL/GenBank/DDBJ databases">
        <title>44 bacteria genomes isolated from Dapeng, Shenzhen.</title>
        <authorList>
            <person name="Zheng W."/>
            <person name="Yu S."/>
            <person name="Huang Y."/>
        </authorList>
    </citation>
    <scope>NUCLEOTIDE SEQUENCE</scope>
    <source>
        <strain evidence="2">DP5N28-2</strain>
    </source>
</reference>
<keyword evidence="3" id="KW-1185">Reference proteome</keyword>
<dbReference type="GO" id="GO:0004222">
    <property type="term" value="F:metalloendopeptidase activity"/>
    <property type="evidence" value="ECO:0007669"/>
    <property type="project" value="TreeGrafter"/>
</dbReference>
<evidence type="ECO:0000259" key="1">
    <source>
        <dbReference type="Pfam" id="PF01551"/>
    </source>
</evidence>
<dbReference type="SUPFAM" id="SSF51261">
    <property type="entry name" value="Duplicated hybrid motif"/>
    <property type="match status" value="1"/>
</dbReference>
<feature type="domain" description="M23ase beta-sheet core" evidence="1">
    <location>
        <begin position="199"/>
        <end position="293"/>
    </location>
</feature>
<proteinExistence type="predicted"/>
<dbReference type="Pfam" id="PF01551">
    <property type="entry name" value="Peptidase_M23"/>
    <property type="match status" value="1"/>
</dbReference>
<name>A0A953L8T6_9BACT</name>
<dbReference type="PANTHER" id="PTHR21666">
    <property type="entry name" value="PEPTIDASE-RELATED"/>
    <property type="match status" value="1"/>
</dbReference>
<dbReference type="InterPro" id="IPR050570">
    <property type="entry name" value="Cell_wall_metabolism_enzyme"/>
</dbReference>
<comment type="caution">
    <text evidence="2">The sequence shown here is derived from an EMBL/GenBank/DDBJ whole genome shotgun (WGS) entry which is preliminary data.</text>
</comment>
<evidence type="ECO:0000313" key="3">
    <source>
        <dbReference type="Proteomes" id="UP000753961"/>
    </source>
</evidence>